<evidence type="ECO:0000313" key="5">
    <source>
        <dbReference type="EMBL" id="KAJ8352484.1"/>
    </source>
</evidence>
<evidence type="ECO:0000313" key="6">
    <source>
        <dbReference type="Proteomes" id="UP001152622"/>
    </source>
</evidence>
<evidence type="ECO:0000256" key="3">
    <source>
        <dbReference type="SAM" id="Phobius"/>
    </source>
</evidence>
<keyword evidence="3" id="KW-0472">Membrane</keyword>
<dbReference type="Pfam" id="PF02466">
    <property type="entry name" value="Tim17"/>
    <property type="match status" value="1"/>
</dbReference>
<comment type="similarity">
    <text evidence="1">Belongs to the glycosyltransferase 90 family.</text>
</comment>
<dbReference type="SMART" id="SM00672">
    <property type="entry name" value="CAP10"/>
    <property type="match status" value="1"/>
</dbReference>
<reference evidence="5" key="1">
    <citation type="journal article" date="2023" name="Science">
        <title>Genome structures resolve the early diversification of teleost fishes.</title>
        <authorList>
            <person name="Parey E."/>
            <person name="Louis A."/>
            <person name="Montfort J."/>
            <person name="Bouchez O."/>
            <person name="Roques C."/>
            <person name="Iampietro C."/>
            <person name="Lluch J."/>
            <person name="Castinel A."/>
            <person name="Donnadieu C."/>
            <person name="Desvignes T."/>
            <person name="Floi Bucao C."/>
            <person name="Jouanno E."/>
            <person name="Wen M."/>
            <person name="Mejri S."/>
            <person name="Dirks R."/>
            <person name="Jansen H."/>
            <person name="Henkel C."/>
            <person name="Chen W.J."/>
            <person name="Zahm M."/>
            <person name="Cabau C."/>
            <person name="Klopp C."/>
            <person name="Thompson A.W."/>
            <person name="Robinson-Rechavi M."/>
            <person name="Braasch I."/>
            <person name="Lecointre G."/>
            <person name="Bobe J."/>
            <person name="Postlethwait J.H."/>
            <person name="Berthelot C."/>
            <person name="Roest Crollius H."/>
            <person name="Guiguen Y."/>
        </authorList>
    </citation>
    <scope>NUCLEOTIDE SEQUENCE</scope>
    <source>
        <strain evidence="5">WJC10195</strain>
    </source>
</reference>
<evidence type="ECO:0000259" key="4">
    <source>
        <dbReference type="SMART" id="SM00672"/>
    </source>
</evidence>
<dbReference type="Proteomes" id="UP001152622">
    <property type="component" value="Chromosome 8"/>
</dbReference>
<feature type="transmembrane region" description="Helical" evidence="3">
    <location>
        <begin position="643"/>
        <end position="672"/>
    </location>
</feature>
<sequence>MHPKAVLQPPIKPKKKEEEGADRACGQVCCWLFITKMQALVWLTLLLPVLTLHFCGVSFSLAETGGRWEKYLDKITQATWTYRPCSPHNCSCHLRVLQDDLRTFGDGVSEEVMGDTVRRGIGTHYQVIEHKLYREQSCMFPARCSGVEHFILQVIDRLPDVEMVINVRDYPQVPHWVQPVLPVFSFSKTPDYQDIMYPAWTFWEGGPAVWPIYPTGLGRWDLLRDDLKKSAEEWPWGKKESRGFFRGSRTSPERDPLILLSREAPDLVDAEYTKNQAWKSEKATSSPSPALLLHLYPYLQDTLGKPPAKEIPLVDHCKYKYLFNFRGVAASFRFKHLFLCGSLVFHVGEEWLEFFYPQLRPWVHYIPVKQDLSDLRELLQFVKENDGIAQEVARRGQDFILEHLRMEDVSCYWEKLLTDFSHLLKYRPKRRPSYSQITWKPEKWELRAKQDLFAGNLKIKDEKEEAGTVALSPHGMLGGLISLTVPLVHAADSTNPDLPRVPTPLPLIVGKPELPETGWDRIRDLFDRAEMQQYPEEVTNVVKSGLMAAVVGMFYGGIPAARYARQRFIEQNQAEIYHGRIDAVRSAHNAAIRGFVRFGWRWSWRVATFVTLFNTVSTGITVYRDKHALSHYAVSGAITGGMFRLNLGLGALLAGTTIGALLGLPAGALIMAMQKLMGETIRERRRRERRELYELKIAEWNARLQVTEKLIGEMSATGQNLNFESDLQKIEELLNLPRNEGATDIVHFSGHLSVCQTKPSNPIPGLEPQVNGDDGEFGEERIPEHRARRAECTVSQRTELKFEGQQGGQSDLNGVNMREHRDVGDPESLPPPETTEHWRPAPMATGVNFQGCLSVTVTHTPLPQVTALGPCRIAVWLMGTQMATFGPQAALQGSDVHVWCARVRLLSMLKKKASRTLHESSGDLSSS</sequence>
<feature type="transmembrane region" description="Helical" evidence="3">
    <location>
        <begin position="602"/>
        <end position="623"/>
    </location>
</feature>
<feature type="domain" description="Glycosyl transferase CAP10" evidence="4">
    <location>
        <begin position="157"/>
        <end position="427"/>
    </location>
</feature>
<dbReference type="GO" id="GO:0035252">
    <property type="term" value="F:UDP-xylosyltransferase activity"/>
    <property type="evidence" value="ECO:0007669"/>
    <property type="project" value="TreeGrafter"/>
</dbReference>
<dbReference type="PANTHER" id="PTHR12203:SF35">
    <property type="entry name" value="PROTEIN O-GLUCOSYLTRANSFERASE 1"/>
    <property type="match status" value="1"/>
</dbReference>
<dbReference type="PANTHER" id="PTHR12203">
    <property type="entry name" value="KDEL LYS-ASP-GLU-LEU CONTAINING - RELATED"/>
    <property type="match status" value="1"/>
</dbReference>
<keyword evidence="6" id="KW-1185">Reference proteome</keyword>
<dbReference type="AlphaFoldDB" id="A0A9Q1F7S0"/>
<dbReference type="InterPro" id="IPR051091">
    <property type="entry name" value="O-Glucosyltr/Glycosyltrsf_90"/>
</dbReference>
<protein>
    <recommendedName>
        <fullName evidence="4">Glycosyl transferase CAP10 domain-containing protein</fullName>
    </recommendedName>
</protein>
<dbReference type="GO" id="GO:0006493">
    <property type="term" value="P:protein O-linked glycosylation"/>
    <property type="evidence" value="ECO:0007669"/>
    <property type="project" value="TreeGrafter"/>
</dbReference>
<keyword evidence="3" id="KW-0812">Transmembrane</keyword>
<proteinExistence type="inferred from homology"/>
<dbReference type="GO" id="GO:0035251">
    <property type="term" value="F:UDP-glucosyltransferase activity"/>
    <property type="evidence" value="ECO:0007669"/>
    <property type="project" value="TreeGrafter"/>
</dbReference>
<feature type="transmembrane region" description="Helical" evidence="3">
    <location>
        <begin position="40"/>
        <end position="62"/>
    </location>
</feature>
<comment type="caution">
    <text evidence="5">The sequence shown here is derived from an EMBL/GenBank/DDBJ whole genome shotgun (WGS) entry which is preliminary data.</text>
</comment>
<evidence type="ECO:0000256" key="1">
    <source>
        <dbReference type="ARBA" id="ARBA00010118"/>
    </source>
</evidence>
<dbReference type="OrthoDB" id="202415at2759"/>
<dbReference type="GO" id="GO:0045747">
    <property type="term" value="P:positive regulation of Notch signaling pathway"/>
    <property type="evidence" value="ECO:0007669"/>
    <property type="project" value="TreeGrafter"/>
</dbReference>
<keyword evidence="3" id="KW-1133">Transmembrane helix</keyword>
<accession>A0A9Q1F7S0</accession>
<dbReference type="InterPro" id="IPR006598">
    <property type="entry name" value="CAP10"/>
</dbReference>
<name>A0A9Q1F7S0_SYNKA</name>
<keyword evidence="2" id="KW-0808">Transferase</keyword>
<organism evidence="5 6">
    <name type="scientific">Synaphobranchus kaupii</name>
    <name type="common">Kaup's arrowtooth eel</name>
    <dbReference type="NCBI Taxonomy" id="118154"/>
    <lineage>
        <taxon>Eukaryota</taxon>
        <taxon>Metazoa</taxon>
        <taxon>Chordata</taxon>
        <taxon>Craniata</taxon>
        <taxon>Vertebrata</taxon>
        <taxon>Euteleostomi</taxon>
        <taxon>Actinopterygii</taxon>
        <taxon>Neopterygii</taxon>
        <taxon>Teleostei</taxon>
        <taxon>Anguilliformes</taxon>
        <taxon>Synaphobranchidae</taxon>
        <taxon>Synaphobranchus</taxon>
    </lineage>
</organism>
<dbReference type="EMBL" id="JAINUF010000008">
    <property type="protein sequence ID" value="KAJ8352484.1"/>
    <property type="molecule type" value="Genomic_DNA"/>
</dbReference>
<dbReference type="Pfam" id="PF05686">
    <property type="entry name" value="Glyco_transf_90"/>
    <property type="match status" value="1"/>
</dbReference>
<gene>
    <name evidence="5" type="ORF">SKAU_G00239600</name>
</gene>
<evidence type="ECO:0000256" key="2">
    <source>
        <dbReference type="ARBA" id="ARBA00022679"/>
    </source>
</evidence>
<dbReference type="GO" id="GO:0012505">
    <property type="term" value="C:endomembrane system"/>
    <property type="evidence" value="ECO:0007669"/>
    <property type="project" value="TreeGrafter"/>
</dbReference>